<dbReference type="Pfam" id="PF04883">
    <property type="entry name" value="HK97-gp10_like"/>
    <property type="match status" value="1"/>
</dbReference>
<organism evidence="1">
    <name type="scientific">Staphylococcus phage HS04</name>
    <dbReference type="NCBI Taxonomy" id="3056398"/>
    <lineage>
        <taxon>Viruses</taxon>
    </lineage>
</organism>
<evidence type="ECO:0000313" key="1">
    <source>
        <dbReference type="EMBL" id="WLJ25344.1"/>
    </source>
</evidence>
<proteinExistence type="predicted"/>
<dbReference type="EMBL" id="OQ890309">
    <property type="protein sequence ID" value="WLJ25344.1"/>
    <property type="molecule type" value="Genomic_DNA"/>
</dbReference>
<dbReference type="InterPro" id="IPR010064">
    <property type="entry name" value="HK97-gp10_tail"/>
</dbReference>
<sequence length="120" mass="13741">MANDIDALISRLEYMHDNIDDDVEEVLKNNAGEFARDTVVSAKSVMNKGYWTGNLARMIRDTKEGNMKYAVTSNAGYSGFLEYGTRYMAPETFMFPVYERYTRKVREDLERLINGKTGGM</sequence>
<protein>
    <submittedName>
        <fullName evidence="1">Type I neck protein</fullName>
    </submittedName>
</protein>
<reference evidence="1" key="1">
    <citation type="submission" date="2023-04" db="EMBL/GenBank/DDBJ databases">
        <title>The human skin virome in hidradenitis suppurativa patients.</title>
        <authorList>
            <person name="Jansen D."/>
        </authorList>
    </citation>
    <scope>NUCLEOTIDE SEQUENCE</scope>
    <source>
        <strain evidence="1">VC3_JansenPhageA</strain>
    </source>
</reference>
<name>A0AA50AEC2_9VIRU</name>
<dbReference type="NCBIfam" id="TIGR01725">
    <property type="entry name" value="phge_HK97_gp10"/>
    <property type="match status" value="1"/>
</dbReference>
<accession>A0AA50AEC2</accession>